<evidence type="ECO:0000313" key="2">
    <source>
        <dbReference type="EMBL" id="OQD87814.1"/>
    </source>
</evidence>
<dbReference type="AlphaFoldDB" id="A0A1V6QF33"/>
<dbReference type="EMBL" id="MDYN01000005">
    <property type="protein sequence ID" value="OQD87814.1"/>
    <property type="molecule type" value="Genomic_DNA"/>
</dbReference>
<dbReference type="Proteomes" id="UP000191672">
    <property type="component" value="Unassembled WGS sequence"/>
</dbReference>
<evidence type="ECO:0000313" key="3">
    <source>
        <dbReference type="Proteomes" id="UP000191672"/>
    </source>
</evidence>
<feature type="region of interest" description="Disordered" evidence="1">
    <location>
        <begin position="1"/>
        <end position="25"/>
    </location>
</feature>
<gene>
    <name evidence="2" type="ORF">PENANT_c005G06086</name>
</gene>
<protein>
    <submittedName>
        <fullName evidence="2">Uncharacterized protein</fullName>
    </submittedName>
</protein>
<proteinExistence type="predicted"/>
<sequence length="112" mass="12452">MLLRMNDPASLNAPPPPMTMPKPNVDSQVPSSAWMSLILDDPLAQSTNLDAWSSHSSVLDPTAEFWALNSEFNLQPHCMGFFSDDWGMSYIRTQAPLVLTNFVCLPPLYLVV</sequence>
<accession>A0A1V6QF33</accession>
<organism evidence="2 3">
    <name type="scientific">Penicillium antarcticum</name>
    <dbReference type="NCBI Taxonomy" id="416450"/>
    <lineage>
        <taxon>Eukaryota</taxon>
        <taxon>Fungi</taxon>
        <taxon>Dikarya</taxon>
        <taxon>Ascomycota</taxon>
        <taxon>Pezizomycotina</taxon>
        <taxon>Eurotiomycetes</taxon>
        <taxon>Eurotiomycetidae</taxon>
        <taxon>Eurotiales</taxon>
        <taxon>Aspergillaceae</taxon>
        <taxon>Penicillium</taxon>
    </lineage>
</organism>
<evidence type="ECO:0000256" key="1">
    <source>
        <dbReference type="SAM" id="MobiDB-lite"/>
    </source>
</evidence>
<reference evidence="3" key="1">
    <citation type="journal article" date="2017" name="Nat. Microbiol.">
        <title>Global analysis of biosynthetic gene clusters reveals vast potential of secondary metabolite production in Penicillium species.</title>
        <authorList>
            <person name="Nielsen J.C."/>
            <person name="Grijseels S."/>
            <person name="Prigent S."/>
            <person name="Ji B."/>
            <person name="Dainat J."/>
            <person name="Nielsen K.F."/>
            <person name="Frisvad J.C."/>
            <person name="Workman M."/>
            <person name="Nielsen J."/>
        </authorList>
    </citation>
    <scope>NUCLEOTIDE SEQUENCE [LARGE SCALE GENOMIC DNA]</scope>
    <source>
        <strain evidence="3">IBT 31811</strain>
    </source>
</reference>
<name>A0A1V6QF33_9EURO</name>
<comment type="caution">
    <text evidence="2">The sequence shown here is derived from an EMBL/GenBank/DDBJ whole genome shotgun (WGS) entry which is preliminary data.</text>
</comment>
<keyword evidence="3" id="KW-1185">Reference proteome</keyword>